<dbReference type="Proteomes" id="UP000663829">
    <property type="component" value="Unassembled WGS sequence"/>
</dbReference>
<keyword evidence="5" id="KW-1185">Reference proteome</keyword>
<dbReference type="InterPro" id="IPR041577">
    <property type="entry name" value="RT_RNaseH_2"/>
</dbReference>
<reference evidence="3" key="1">
    <citation type="submission" date="2021-02" db="EMBL/GenBank/DDBJ databases">
        <authorList>
            <person name="Nowell W R."/>
        </authorList>
    </citation>
    <scope>NUCLEOTIDE SEQUENCE</scope>
</reference>
<comment type="caution">
    <text evidence="3">The sequence shown here is derived from an EMBL/GenBank/DDBJ whole genome shotgun (WGS) entry which is preliminary data.</text>
</comment>
<dbReference type="SUPFAM" id="SSF56672">
    <property type="entry name" value="DNA/RNA polymerases"/>
    <property type="match status" value="1"/>
</dbReference>
<sequence length="190" mass="21531">MFPRPRRTYCNLELIVLLLNVSGVTVKIVSRRSAKYGGSHIIAGVIHVQGYDDEHLFNPVSAAIDSKGNMSLHWSKWNSTVKGEGEEQQQALDHIKQILTTEPVLHFPGDTLPYKLYTDVSEVGIGGVLNDVVDQGEKPVMYLSRSINKAEKHYATTEKECLAIVWCIKRLRNYLYDRDFTVVIDHYPLS</sequence>
<dbReference type="PANTHER" id="PTHR33064:SF37">
    <property type="entry name" value="RIBONUCLEASE H"/>
    <property type="match status" value="1"/>
</dbReference>
<evidence type="ECO:0000259" key="2">
    <source>
        <dbReference type="Pfam" id="PF17919"/>
    </source>
</evidence>
<evidence type="ECO:0000256" key="1">
    <source>
        <dbReference type="SAM" id="SignalP"/>
    </source>
</evidence>
<feature type="domain" description="Reverse transcriptase/retrotransposon-derived protein RNase H-like" evidence="2">
    <location>
        <begin position="86"/>
        <end position="182"/>
    </location>
</feature>
<evidence type="ECO:0000313" key="3">
    <source>
        <dbReference type="EMBL" id="CAF1218039.1"/>
    </source>
</evidence>
<name>A0A814XPB6_9BILA</name>
<gene>
    <name evidence="3" type="ORF">GPM918_LOCUS24547</name>
    <name evidence="4" type="ORF">SRO942_LOCUS24548</name>
</gene>
<evidence type="ECO:0000313" key="4">
    <source>
        <dbReference type="EMBL" id="CAF3981615.1"/>
    </source>
</evidence>
<dbReference type="Pfam" id="PF17919">
    <property type="entry name" value="RT_RNaseH_2"/>
    <property type="match status" value="1"/>
</dbReference>
<protein>
    <recommendedName>
        <fullName evidence="2">Reverse transcriptase/retrotransposon-derived protein RNase H-like domain-containing protein</fullName>
    </recommendedName>
</protein>
<feature type="signal peptide" evidence="1">
    <location>
        <begin position="1"/>
        <end position="26"/>
    </location>
</feature>
<dbReference type="Gene3D" id="3.10.20.370">
    <property type="match status" value="1"/>
</dbReference>
<proteinExistence type="predicted"/>
<feature type="chain" id="PRO_5035602736" description="Reverse transcriptase/retrotransposon-derived protein RNase H-like domain-containing protein" evidence="1">
    <location>
        <begin position="27"/>
        <end position="190"/>
    </location>
</feature>
<dbReference type="FunFam" id="3.10.20.370:FF:000001">
    <property type="entry name" value="Retrovirus-related Pol polyprotein from transposon 17.6-like protein"/>
    <property type="match status" value="1"/>
</dbReference>
<dbReference type="EMBL" id="CAJNOQ010009194">
    <property type="protein sequence ID" value="CAF1218039.1"/>
    <property type="molecule type" value="Genomic_DNA"/>
</dbReference>
<accession>A0A814XPB6</accession>
<dbReference type="InterPro" id="IPR043502">
    <property type="entry name" value="DNA/RNA_pol_sf"/>
</dbReference>
<dbReference type="InterPro" id="IPR051320">
    <property type="entry name" value="Viral_Replic_Matur_Polypro"/>
</dbReference>
<dbReference type="OrthoDB" id="4369127at2759"/>
<dbReference type="AlphaFoldDB" id="A0A814XPB6"/>
<dbReference type="Proteomes" id="UP000681722">
    <property type="component" value="Unassembled WGS sequence"/>
</dbReference>
<keyword evidence="1" id="KW-0732">Signal</keyword>
<dbReference type="CDD" id="cd09274">
    <property type="entry name" value="RNase_HI_RT_Ty3"/>
    <property type="match status" value="1"/>
</dbReference>
<organism evidence="3 5">
    <name type="scientific">Didymodactylos carnosus</name>
    <dbReference type="NCBI Taxonomy" id="1234261"/>
    <lineage>
        <taxon>Eukaryota</taxon>
        <taxon>Metazoa</taxon>
        <taxon>Spiralia</taxon>
        <taxon>Gnathifera</taxon>
        <taxon>Rotifera</taxon>
        <taxon>Eurotatoria</taxon>
        <taxon>Bdelloidea</taxon>
        <taxon>Philodinida</taxon>
        <taxon>Philodinidae</taxon>
        <taxon>Didymodactylos</taxon>
    </lineage>
</organism>
<evidence type="ECO:0000313" key="5">
    <source>
        <dbReference type="Proteomes" id="UP000663829"/>
    </source>
</evidence>
<dbReference type="PANTHER" id="PTHR33064">
    <property type="entry name" value="POL PROTEIN"/>
    <property type="match status" value="1"/>
</dbReference>
<dbReference type="EMBL" id="CAJOBC010009197">
    <property type="protein sequence ID" value="CAF3981615.1"/>
    <property type="molecule type" value="Genomic_DNA"/>
</dbReference>